<reference evidence="1" key="1">
    <citation type="submission" date="2019-08" db="EMBL/GenBank/DDBJ databases">
        <title>The genome of the North American firefly Photinus pyralis.</title>
        <authorList>
            <consortium name="Photinus pyralis genome working group"/>
            <person name="Fallon T.R."/>
            <person name="Sander Lower S.E."/>
            <person name="Weng J.-K."/>
        </authorList>
    </citation>
    <scope>NUCLEOTIDE SEQUENCE</scope>
    <source>
        <strain evidence="1">TRF0915ILg1</strain>
        <tissue evidence="1">Whole body</tissue>
    </source>
</reference>
<organism evidence="1 2">
    <name type="scientific">Ignelater luminosus</name>
    <name type="common">Cucubano</name>
    <name type="synonym">Pyrophorus luminosus</name>
    <dbReference type="NCBI Taxonomy" id="2038154"/>
    <lineage>
        <taxon>Eukaryota</taxon>
        <taxon>Metazoa</taxon>
        <taxon>Ecdysozoa</taxon>
        <taxon>Arthropoda</taxon>
        <taxon>Hexapoda</taxon>
        <taxon>Insecta</taxon>
        <taxon>Pterygota</taxon>
        <taxon>Neoptera</taxon>
        <taxon>Endopterygota</taxon>
        <taxon>Coleoptera</taxon>
        <taxon>Polyphaga</taxon>
        <taxon>Elateriformia</taxon>
        <taxon>Elateroidea</taxon>
        <taxon>Elateridae</taxon>
        <taxon>Agrypninae</taxon>
        <taxon>Pyrophorini</taxon>
        <taxon>Ignelater</taxon>
    </lineage>
</organism>
<feature type="non-terminal residue" evidence="1">
    <location>
        <position position="1"/>
    </location>
</feature>
<proteinExistence type="predicted"/>
<accession>A0A8K0CGJ7</accession>
<dbReference type="AlphaFoldDB" id="A0A8K0CGJ7"/>
<comment type="caution">
    <text evidence="1">The sequence shown here is derived from an EMBL/GenBank/DDBJ whole genome shotgun (WGS) entry which is preliminary data.</text>
</comment>
<dbReference type="EMBL" id="VTPC01090219">
    <property type="protein sequence ID" value="KAF2884133.1"/>
    <property type="molecule type" value="Genomic_DNA"/>
</dbReference>
<sequence>NDLKLDKVKYQQRIFEDRINDTINNAIAELKEFDPIIVSRVERDIAGHSVLIENATLEGFSNIYASRIRLGGLITWTLDLVIEIGRITSSTEHWKVDGPTVYGDGDA</sequence>
<name>A0A8K0CGJ7_IGNLU</name>
<dbReference type="Proteomes" id="UP000801492">
    <property type="component" value="Unassembled WGS sequence"/>
</dbReference>
<protein>
    <submittedName>
        <fullName evidence="1">Uncharacterized protein</fullName>
    </submittedName>
</protein>
<dbReference type="OrthoDB" id="6747947at2759"/>
<evidence type="ECO:0000313" key="2">
    <source>
        <dbReference type="Proteomes" id="UP000801492"/>
    </source>
</evidence>
<gene>
    <name evidence="1" type="ORF">ILUMI_22022</name>
</gene>
<feature type="non-terminal residue" evidence="1">
    <location>
        <position position="107"/>
    </location>
</feature>
<keyword evidence="2" id="KW-1185">Reference proteome</keyword>
<evidence type="ECO:0000313" key="1">
    <source>
        <dbReference type="EMBL" id="KAF2884133.1"/>
    </source>
</evidence>